<gene>
    <name evidence="7" type="ORF">FRY98_25225</name>
</gene>
<evidence type="ECO:0000256" key="5">
    <source>
        <dbReference type="ARBA" id="ARBA00023288"/>
    </source>
</evidence>
<dbReference type="InterPro" id="IPR050490">
    <property type="entry name" value="Bact_solute-bd_prot1"/>
</dbReference>
<keyword evidence="4" id="KW-0564">Palmitate</keyword>
<evidence type="ECO:0000256" key="6">
    <source>
        <dbReference type="SAM" id="SignalP"/>
    </source>
</evidence>
<dbReference type="Pfam" id="PF01547">
    <property type="entry name" value="SBP_bac_1"/>
    <property type="match status" value="1"/>
</dbReference>
<keyword evidence="3" id="KW-0472">Membrane</keyword>
<name>A0A5D0CJ01_9BACL</name>
<keyword evidence="2 6" id="KW-0732">Signal</keyword>
<dbReference type="PANTHER" id="PTHR43649:SF33">
    <property type="entry name" value="POLYGALACTURONAN_RHAMNOGALACTURONAN-BINDING PROTEIN YTCQ"/>
    <property type="match status" value="1"/>
</dbReference>
<accession>A0A5D0CJ01</accession>
<dbReference type="Proteomes" id="UP000325218">
    <property type="component" value="Unassembled WGS sequence"/>
</dbReference>
<proteinExistence type="predicted"/>
<sequence length="436" mass="50039">MLRKWTIIFLSISLLMASGCSIRPMKEPVTITINFPSEKLFYQMYGHDFEDKYSHIKIQVINEDLGDKSTVPSADVLFMDQVTVYNRLVEEGKLLNLEQKLRDKKYPISEFSPVVVNALRSEADGHLYALSPSFISHALYYNRDLLRQYGIPLPQNRMTWEEVLALAKRFPEQNADGETLYGFKSNYYINIPFSMILRIGQTEGLNFVDARTLQVNMDSAAWHSIFQMVVEAFRDKAVYDKDDDPTGEIEPAPILTGHAAMEIQSYTIAYNFENYGRFIGAKPIHWDMVTVPVGSRSRGQSDYYEVQEIYGISSQTQHEEEAWELLNFITNDTQKMTKNQQDQLSMGLPARMDLIKAVQGHDLSPLYELEPVTKSNNPYDYIHHEIINAFKEVGQNVIEGAIENKITVDEAIERIETEGQAAIDEMKLKLEQMPDE</sequence>
<evidence type="ECO:0000313" key="7">
    <source>
        <dbReference type="EMBL" id="TYA09919.1"/>
    </source>
</evidence>
<keyword evidence="8" id="KW-1185">Reference proteome</keyword>
<evidence type="ECO:0000256" key="4">
    <source>
        <dbReference type="ARBA" id="ARBA00023139"/>
    </source>
</evidence>
<evidence type="ECO:0000313" key="8">
    <source>
        <dbReference type="Proteomes" id="UP000325218"/>
    </source>
</evidence>
<dbReference type="AlphaFoldDB" id="A0A5D0CJ01"/>
<keyword evidence="1" id="KW-1003">Cell membrane</keyword>
<dbReference type="Gene3D" id="3.40.190.10">
    <property type="entry name" value="Periplasmic binding protein-like II"/>
    <property type="match status" value="1"/>
</dbReference>
<reference evidence="7 8" key="1">
    <citation type="submission" date="2019-08" db="EMBL/GenBank/DDBJ databases">
        <title>Genome sequencing of Paenibacillus faecis DSM 23593(T).</title>
        <authorList>
            <person name="Kook J.-K."/>
            <person name="Park S.-N."/>
            <person name="Lim Y.K."/>
        </authorList>
    </citation>
    <scope>NUCLEOTIDE SEQUENCE [LARGE SCALE GENOMIC DNA]</scope>
    <source>
        <strain evidence="7 8">DSM 23593</strain>
    </source>
</reference>
<feature type="chain" id="PRO_5039586487" evidence="6">
    <location>
        <begin position="18"/>
        <end position="436"/>
    </location>
</feature>
<dbReference type="InterPro" id="IPR006059">
    <property type="entry name" value="SBP"/>
</dbReference>
<evidence type="ECO:0000256" key="2">
    <source>
        <dbReference type="ARBA" id="ARBA00022729"/>
    </source>
</evidence>
<dbReference type="PANTHER" id="PTHR43649">
    <property type="entry name" value="ARABINOSE-BINDING PROTEIN-RELATED"/>
    <property type="match status" value="1"/>
</dbReference>
<protein>
    <submittedName>
        <fullName evidence="7">Carbohydrate ABC transporter substrate-binding protein</fullName>
    </submittedName>
</protein>
<comment type="caution">
    <text evidence="7">The sequence shown here is derived from an EMBL/GenBank/DDBJ whole genome shotgun (WGS) entry which is preliminary data.</text>
</comment>
<dbReference type="OrthoDB" id="2676990at2"/>
<feature type="signal peptide" evidence="6">
    <location>
        <begin position="1"/>
        <end position="17"/>
    </location>
</feature>
<dbReference type="EMBL" id="VSDO01000006">
    <property type="protein sequence ID" value="TYA09919.1"/>
    <property type="molecule type" value="Genomic_DNA"/>
</dbReference>
<keyword evidence="5" id="KW-0449">Lipoprotein</keyword>
<evidence type="ECO:0000256" key="1">
    <source>
        <dbReference type="ARBA" id="ARBA00022475"/>
    </source>
</evidence>
<organism evidence="7 8">
    <name type="scientific">Paenibacillus faecis</name>
    <dbReference type="NCBI Taxonomy" id="862114"/>
    <lineage>
        <taxon>Bacteria</taxon>
        <taxon>Bacillati</taxon>
        <taxon>Bacillota</taxon>
        <taxon>Bacilli</taxon>
        <taxon>Bacillales</taxon>
        <taxon>Paenibacillaceae</taxon>
        <taxon>Paenibacillus</taxon>
    </lineage>
</organism>
<dbReference type="SUPFAM" id="SSF53850">
    <property type="entry name" value="Periplasmic binding protein-like II"/>
    <property type="match status" value="1"/>
</dbReference>
<dbReference type="PROSITE" id="PS51257">
    <property type="entry name" value="PROKAR_LIPOPROTEIN"/>
    <property type="match status" value="1"/>
</dbReference>
<evidence type="ECO:0000256" key="3">
    <source>
        <dbReference type="ARBA" id="ARBA00023136"/>
    </source>
</evidence>